<dbReference type="InterPro" id="IPR027417">
    <property type="entry name" value="P-loop_NTPase"/>
</dbReference>
<dbReference type="Pfam" id="PF13361">
    <property type="entry name" value="UvrD_C"/>
    <property type="match status" value="1"/>
</dbReference>
<evidence type="ECO:0000256" key="6">
    <source>
        <dbReference type="ARBA" id="ARBA00022806"/>
    </source>
</evidence>
<evidence type="ECO:0000256" key="3">
    <source>
        <dbReference type="ARBA" id="ARBA00022741"/>
    </source>
</evidence>
<evidence type="ECO:0000256" key="8">
    <source>
        <dbReference type="ARBA" id="ARBA00022840"/>
    </source>
</evidence>
<dbReference type="InterPro" id="IPR014016">
    <property type="entry name" value="UvrD-like_ATP-bd"/>
</dbReference>
<keyword evidence="19" id="KW-1185">Reference proteome</keyword>
<proteinExistence type="inferred from homology"/>
<dbReference type="Gene3D" id="3.40.50.300">
    <property type="entry name" value="P-loop containing nucleotide triphosphate hydrolases"/>
    <property type="match status" value="3"/>
</dbReference>
<keyword evidence="7" id="KW-0269">Exonuclease</keyword>
<evidence type="ECO:0000256" key="12">
    <source>
        <dbReference type="ARBA" id="ARBA00034617"/>
    </source>
</evidence>
<gene>
    <name evidence="18" type="ORF">GCM10009844_20860</name>
</gene>
<dbReference type="SUPFAM" id="SSF52980">
    <property type="entry name" value="Restriction endonuclease-like"/>
    <property type="match status" value="1"/>
</dbReference>
<keyword evidence="3 15" id="KW-0547">Nucleotide-binding</keyword>
<evidence type="ECO:0000313" key="19">
    <source>
        <dbReference type="Proteomes" id="UP001501771"/>
    </source>
</evidence>
<organism evidence="18 19">
    <name type="scientific">Nocardioides koreensis</name>
    <dbReference type="NCBI Taxonomy" id="433651"/>
    <lineage>
        <taxon>Bacteria</taxon>
        <taxon>Bacillati</taxon>
        <taxon>Actinomycetota</taxon>
        <taxon>Actinomycetes</taxon>
        <taxon>Propionibacteriales</taxon>
        <taxon>Nocardioidaceae</taxon>
        <taxon>Nocardioides</taxon>
    </lineage>
</organism>
<dbReference type="PANTHER" id="PTHR11070">
    <property type="entry name" value="UVRD / RECB / PCRA DNA HELICASE FAMILY MEMBER"/>
    <property type="match status" value="1"/>
</dbReference>
<dbReference type="RefSeq" id="WP_344151162.1">
    <property type="nucleotide sequence ID" value="NZ_BAAAQR010000005.1"/>
</dbReference>
<keyword evidence="6 15" id="KW-0347">Helicase</keyword>
<keyword evidence="11" id="KW-0413">Isomerase</keyword>
<feature type="domain" description="UvrD-like helicase ATP-binding" evidence="16">
    <location>
        <begin position="19"/>
        <end position="361"/>
    </location>
</feature>
<evidence type="ECO:0000259" key="17">
    <source>
        <dbReference type="PROSITE" id="PS51217"/>
    </source>
</evidence>
<comment type="similarity">
    <text evidence="1">Belongs to the helicase family. UvrD subfamily.</text>
</comment>
<dbReference type="SUPFAM" id="SSF52540">
    <property type="entry name" value="P-loop containing nucleoside triphosphate hydrolases"/>
    <property type="match status" value="1"/>
</dbReference>
<keyword evidence="4" id="KW-0227">DNA damage</keyword>
<evidence type="ECO:0000256" key="11">
    <source>
        <dbReference type="ARBA" id="ARBA00023235"/>
    </source>
</evidence>
<keyword evidence="10" id="KW-0234">DNA repair</keyword>
<reference evidence="19" key="1">
    <citation type="journal article" date="2019" name="Int. J. Syst. Evol. Microbiol.">
        <title>The Global Catalogue of Microorganisms (GCM) 10K type strain sequencing project: providing services to taxonomists for standard genome sequencing and annotation.</title>
        <authorList>
            <consortium name="The Broad Institute Genomics Platform"/>
            <consortium name="The Broad Institute Genome Sequencing Center for Infectious Disease"/>
            <person name="Wu L."/>
            <person name="Ma J."/>
        </authorList>
    </citation>
    <scope>NUCLEOTIDE SEQUENCE [LARGE SCALE GENOMIC DNA]</scope>
    <source>
        <strain evidence="19">JCM 16022</strain>
    </source>
</reference>
<dbReference type="EMBL" id="BAAAQR010000005">
    <property type="protein sequence ID" value="GAA2145740.1"/>
    <property type="molecule type" value="Genomic_DNA"/>
</dbReference>
<comment type="catalytic activity">
    <reaction evidence="12">
        <text>Couples ATP hydrolysis with the unwinding of duplex DNA by translocating in the 3'-5' direction.</text>
        <dbReference type="EC" id="5.6.2.4"/>
    </reaction>
</comment>
<evidence type="ECO:0000256" key="2">
    <source>
        <dbReference type="ARBA" id="ARBA00022722"/>
    </source>
</evidence>
<dbReference type="InterPro" id="IPR011604">
    <property type="entry name" value="PDDEXK-like_dom_sf"/>
</dbReference>
<dbReference type="InterPro" id="IPR000212">
    <property type="entry name" value="DNA_helicase_UvrD/REP"/>
</dbReference>
<dbReference type="Pfam" id="PF00580">
    <property type="entry name" value="UvrD-helicase"/>
    <property type="match status" value="1"/>
</dbReference>
<evidence type="ECO:0000256" key="9">
    <source>
        <dbReference type="ARBA" id="ARBA00023125"/>
    </source>
</evidence>
<dbReference type="Pfam" id="PF12705">
    <property type="entry name" value="PDDEXK_1"/>
    <property type="match status" value="1"/>
</dbReference>
<evidence type="ECO:0000256" key="5">
    <source>
        <dbReference type="ARBA" id="ARBA00022801"/>
    </source>
</evidence>
<dbReference type="Gene3D" id="1.10.486.10">
    <property type="entry name" value="PCRA, domain 4"/>
    <property type="match status" value="1"/>
</dbReference>
<accession>A0ABP5LIN2</accession>
<comment type="catalytic activity">
    <reaction evidence="14">
        <text>ATP + H2O = ADP + phosphate + H(+)</text>
        <dbReference type="Rhea" id="RHEA:13065"/>
        <dbReference type="ChEBI" id="CHEBI:15377"/>
        <dbReference type="ChEBI" id="CHEBI:15378"/>
        <dbReference type="ChEBI" id="CHEBI:30616"/>
        <dbReference type="ChEBI" id="CHEBI:43474"/>
        <dbReference type="ChEBI" id="CHEBI:456216"/>
        <dbReference type="EC" id="5.6.2.4"/>
    </reaction>
</comment>
<evidence type="ECO:0000256" key="13">
    <source>
        <dbReference type="ARBA" id="ARBA00034808"/>
    </source>
</evidence>
<keyword evidence="9" id="KW-0238">DNA-binding</keyword>
<sequence length="1076" mass="117403">MTVEIRTPEELRDFLGESWTFSPQQFAAITAPLEPAVVIAGAGSGKTTVMAARVVWLVATGRVQPGEILGLTFTTKATAELAARIRASLRQAGLLPSRELRPVPELEEDEVEEPTVATYHSYASALLSEHGLRIGHEPDTRLIADASRYQLAARAVQRYTRPVEQLTDSPRHVVQYLLALDAEMSEHLVDPATVRGFDAAERPRFEAGMAAESRKTYRAKNEKAIAAIDKRAELLGLVEAYRDLKRHLGLMDFSDQIALAARLAEQCPEVGALERAKYKIVLLDEYQDTSVAQALMLSRLFSGPDVEHGLGHPVTAVGDPNQAIYGWRGASVSNILEFAQDFPAADGAGTTYPLTVNRRSDERILATANHLAADLYAGRPELLPLEPKPDAAPGEVRAIVHETYDHELDWLADRVIETHHELAATREGPVWKEIGVLTRDNSHAAAVFDALSSREIPVEIVGLKGLLRLPEVAEVVATLTLVQDVTANAALLTLLAGPRWAIGPRDLALLGRRSGELAGTQRGGQQFEDLQAQLQAAVEGTDPTEIPSLCDALEDPGDLDYSAEARQRFGLLADELRRLRSAIGEPILDLVRRIVDVTGIDVELASSVSPAAAARRDNLDLFVQAVAEFQAVDGQVTLAALLAWLEAEDEFGQGLDVATPSEADSVKLLTVHRAKGLEWDAVFLVGVTERKFPTNRSRSSWLTVPFVMPSALRGDARDLPVLGGHTPDDITAHATAAKAHEAQEELRLGYVAWTRARHLLSVSAWCWASHLKTGLGPSAYLRATREAMAAWGGAPDQWLDAPAKGAPSPYAAASPDQPWPISHRTAEVERRIEAAARVRAATLDAEDTIEDVLHLDRIQQWDDEIARLLEEATRDRSPDIEVPLPSSLSATSLARLRDDPQTFARDLARPMPRPPSSAARFGTRFHAWVEARFGQQLLLDPDELPGRGDEGIDDDSELRELVKRFEDGPFADRVPHAVEPPFALVLAGQVVRGRIDAVYDEVVDGGPGYLIVDWKTNRGATADPLQLGIYRVAWAELAGVPVERVRAAFYYVRTGAVVEPTGLPDRAELERLVAPA</sequence>
<dbReference type="Gene3D" id="3.90.320.10">
    <property type="match status" value="1"/>
</dbReference>
<evidence type="ECO:0000256" key="15">
    <source>
        <dbReference type="PROSITE-ProRule" id="PRU00560"/>
    </source>
</evidence>
<evidence type="ECO:0000256" key="10">
    <source>
        <dbReference type="ARBA" id="ARBA00023204"/>
    </source>
</evidence>
<evidence type="ECO:0000259" key="16">
    <source>
        <dbReference type="PROSITE" id="PS51198"/>
    </source>
</evidence>
<dbReference type="CDD" id="cd17932">
    <property type="entry name" value="DEXQc_UvrD"/>
    <property type="match status" value="1"/>
</dbReference>
<feature type="domain" description="UvrD-like helicase C-terminal" evidence="17">
    <location>
        <begin position="362"/>
        <end position="676"/>
    </location>
</feature>
<evidence type="ECO:0000313" key="18">
    <source>
        <dbReference type="EMBL" id="GAA2145740.1"/>
    </source>
</evidence>
<evidence type="ECO:0000256" key="1">
    <source>
        <dbReference type="ARBA" id="ARBA00009922"/>
    </source>
</evidence>
<dbReference type="PANTHER" id="PTHR11070:SF55">
    <property type="entry name" value="DNA 3'-5' HELICASE"/>
    <property type="match status" value="1"/>
</dbReference>
<dbReference type="InterPro" id="IPR014017">
    <property type="entry name" value="DNA_helicase_UvrD-like_C"/>
</dbReference>
<dbReference type="InterPro" id="IPR013986">
    <property type="entry name" value="DExx_box_DNA_helicase_dom_sf"/>
</dbReference>
<feature type="binding site" evidence="15">
    <location>
        <begin position="40"/>
        <end position="47"/>
    </location>
    <ligand>
        <name>ATP</name>
        <dbReference type="ChEBI" id="CHEBI:30616"/>
    </ligand>
</feature>
<dbReference type="EC" id="5.6.2.4" evidence="13"/>
<dbReference type="InterPro" id="IPR011335">
    <property type="entry name" value="Restrct_endonuc-II-like"/>
</dbReference>
<keyword evidence="5 15" id="KW-0378">Hydrolase</keyword>
<dbReference type="Proteomes" id="UP001501771">
    <property type="component" value="Unassembled WGS sequence"/>
</dbReference>
<name>A0ABP5LIN2_9ACTN</name>
<dbReference type="PROSITE" id="PS51198">
    <property type="entry name" value="UVRD_HELICASE_ATP_BIND"/>
    <property type="match status" value="1"/>
</dbReference>
<evidence type="ECO:0000256" key="14">
    <source>
        <dbReference type="ARBA" id="ARBA00048988"/>
    </source>
</evidence>
<dbReference type="PROSITE" id="PS51217">
    <property type="entry name" value="UVRD_HELICASE_CTER"/>
    <property type="match status" value="1"/>
</dbReference>
<evidence type="ECO:0000256" key="4">
    <source>
        <dbReference type="ARBA" id="ARBA00022763"/>
    </source>
</evidence>
<evidence type="ECO:0000256" key="7">
    <source>
        <dbReference type="ARBA" id="ARBA00022839"/>
    </source>
</evidence>
<dbReference type="InterPro" id="IPR038726">
    <property type="entry name" value="PDDEXK_AddAB-type"/>
</dbReference>
<dbReference type="Gene3D" id="1.10.10.160">
    <property type="match status" value="1"/>
</dbReference>
<keyword evidence="2" id="KW-0540">Nuclease</keyword>
<protein>
    <recommendedName>
        <fullName evidence="13">DNA 3'-5' helicase</fullName>
        <ecNumber evidence="13">5.6.2.4</ecNumber>
    </recommendedName>
</protein>
<comment type="caution">
    <text evidence="18">The sequence shown here is derived from an EMBL/GenBank/DDBJ whole genome shotgun (WGS) entry which is preliminary data.</text>
</comment>
<keyword evidence="8 15" id="KW-0067">ATP-binding</keyword>